<feature type="signal peptide" evidence="1">
    <location>
        <begin position="1"/>
        <end position="25"/>
    </location>
</feature>
<protein>
    <submittedName>
        <fullName evidence="2">Uncharacterized protein</fullName>
    </submittedName>
</protein>
<reference evidence="2 3" key="1">
    <citation type="submission" date="2016-07" db="EMBL/GenBank/DDBJ databases">
        <title>Bacillus oceanisediminis whole genome.</title>
        <authorList>
            <person name="Pal Y."/>
            <person name="Verma A."/>
            <person name="Mual P."/>
            <person name="Srinivasan K."/>
        </authorList>
    </citation>
    <scope>NUCLEOTIDE SEQUENCE [LARGE SCALE GENOMIC DNA]</scope>
    <source>
        <strain evidence="2 3">Bhandara28</strain>
    </source>
</reference>
<dbReference type="RefSeq" id="WP_034297593.1">
    <property type="nucleotide sequence ID" value="NZ_MBRJ01000039.1"/>
</dbReference>
<name>A0ABX3CMY4_9BACI</name>
<keyword evidence="3" id="KW-1185">Reference proteome</keyword>
<keyword evidence="1" id="KW-0732">Signal</keyword>
<sequence length="219" mass="25623">MLQIICVLSCLFLLSLSLLTFSKSAEQRARGRTELYYAMQIREETEAIRLHNEKIKMENNLELVSENNKIIEDISPEHVHEVLQIPVKEIKLKEVDLDEKSKDFISNFQPMQEEIPLQDVTVYESVESWFNFPEVDLHMNERPEKGLYYVAGKVIDILDEMSAIISDGTGERMLYHHKVQNLSVGDIIIAQVEVHKRVWNFVKVWEINEETEYEVEEAI</sequence>
<evidence type="ECO:0000256" key="1">
    <source>
        <dbReference type="SAM" id="SignalP"/>
    </source>
</evidence>
<accession>A0ABX3CMY4</accession>
<dbReference type="Proteomes" id="UP000180194">
    <property type="component" value="Unassembled WGS sequence"/>
</dbReference>
<comment type="caution">
    <text evidence="2">The sequence shown here is derived from an EMBL/GenBank/DDBJ whole genome shotgun (WGS) entry which is preliminary data.</text>
</comment>
<feature type="chain" id="PRO_5045618616" evidence="1">
    <location>
        <begin position="26"/>
        <end position="219"/>
    </location>
</feature>
<dbReference type="EMBL" id="MBRJ01000039">
    <property type="protein sequence ID" value="OHX45019.1"/>
    <property type="molecule type" value="Genomic_DNA"/>
</dbReference>
<gene>
    <name evidence="2" type="ORF">BBV17_24145</name>
</gene>
<evidence type="ECO:0000313" key="2">
    <source>
        <dbReference type="EMBL" id="OHX45019.1"/>
    </source>
</evidence>
<organism evidence="2 3">
    <name type="scientific">Cytobacillus oceanisediminis</name>
    <dbReference type="NCBI Taxonomy" id="665099"/>
    <lineage>
        <taxon>Bacteria</taxon>
        <taxon>Bacillati</taxon>
        <taxon>Bacillota</taxon>
        <taxon>Bacilli</taxon>
        <taxon>Bacillales</taxon>
        <taxon>Bacillaceae</taxon>
        <taxon>Cytobacillus</taxon>
    </lineage>
</organism>
<evidence type="ECO:0000313" key="3">
    <source>
        <dbReference type="Proteomes" id="UP000180194"/>
    </source>
</evidence>
<proteinExistence type="predicted"/>